<dbReference type="OrthoDB" id="5889005at2759"/>
<feature type="region of interest" description="Disordered" evidence="1">
    <location>
        <begin position="16"/>
        <end position="77"/>
    </location>
</feature>
<sequence length="168" mass="18598">MDNIQQLREAINRIQQAESQGFKAKLEPKREAPGAGKKEPLVEEAPGVGANPTIEDGNPQDFDPAEPGASHGTQRDRLYARVTYAPITYVTTTFITNKEPKEAMFFVGFHPFENIDLKPSLHYKIKDGIIIENPNGGQDLDFDSMPMDKFVAPGRGRPSKAPQASEFL</sequence>
<reference evidence="3" key="1">
    <citation type="submission" date="2011-07" db="EMBL/GenBank/DDBJ databases">
        <authorList>
            <consortium name="Caenorhabditis brenneri Sequencing and Analysis Consortium"/>
            <person name="Wilson R.K."/>
        </authorList>
    </citation>
    <scope>NUCLEOTIDE SEQUENCE [LARGE SCALE GENOMIC DNA]</scope>
    <source>
        <strain evidence="3">PB2801</strain>
    </source>
</reference>
<name>G0N824_CAEBE</name>
<evidence type="ECO:0000313" key="2">
    <source>
        <dbReference type="EMBL" id="EGT55123.1"/>
    </source>
</evidence>
<keyword evidence="3" id="KW-1185">Reference proteome</keyword>
<evidence type="ECO:0000256" key="1">
    <source>
        <dbReference type="SAM" id="MobiDB-lite"/>
    </source>
</evidence>
<evidence type="ECO:0000313" key="3">
    <source>
        <dbReference type="Proteomes" id="UP000008068"/>
    </source>
</evidence>
<protein>
    <submittedName>
        <fullName evidence="2">Uncharacterized protein</fullName>
    </submittedName>
</protein>
<dbReference type="EMBL" id="GL379849">
    <property type="protein sequence ID" value="EGT55123.1"/>
    <property type="molecule type" value="Genomic_DNA"/>
</dbReference>
<proteinExistence type="predicted"/>
<gene>
    <name evidence="2" type="ORF">CAEBREN_04335</name>
</gene>
<dbReference type="AlphaFoldDB" id="G0N824"/>
<dbReference type="Proteomes" id="UP000008068">
    <property type="component" value="Unassembled WGS sequence"/>
</dbReference>
<feature type="compositionally biased region" description="Basic and acidic residues" evidence="1">
    <location>
        <begin position="24"/>
        <end position="41"/>
    </location>
</feature>
<dbReference type="HOGENOM" id="CLU_1587963_0_0_1"/>
<dbReference type="InParanoid" id="G0N824"/>
<accession>G0N824</accession>
<organism evidence="3">
    <name type="scientific">Caenorhabditis brenneri</name>
    <name type="common">Nematode worm</name>
    <dbReference type="NCBI Taxonomy" id="135651"/>
    <lineage>
        <taxon>Eukaryota</taxon>
        <taxon>Metazoa</taxon>
        <taxon>Ecdysozoa</taxon>
        <taxon>Nematoda</taxon>
        <taxon>Chromadorea</taxon>
        <taxon>Rhabditida</taxon>
        <taxon>Rhabditina</taxon>
        <taxon>Rhabditomorpha</taxon>
        <taxon>Rhabditoidea</taxon>
        <taxon>Rhabditidae</taxon>
        <taxon>Peloderinae</taxon>
        <taxon>Caenorhabditis</taxon>
    </lineage>
</organism>